<keyword evidence="3" id="KW-1185">Reference proteome</keyword>
<accession>A0A2H3CA97</accession>
<sequence length="119" mass="13661">MGRRAVLIERSLELGRRPSHFKHFAFTLLCLAIILVLFITPCYKYSYGQRLFSSESVLGPRMLADSRNNPTRCALVGSTNSWVHSRLRDCMVVELIPKTRIEMCVISERSSIRTLSQKE</sequence>
<feature type="transmembrane region" description="Helical" evidence="1">
    <location>
        <begin position="21"/>
        <end position="40"/>
    </location>
</feature>
<keyword evidence="1" id="KW-0472">Membrane</keyword>
<reference evidence="3" key="1">
    <citation type="journal article" date="2017" name="Nat. Ecol. Evol.">
        <title>Genome expansion and lineage-specific genetic innovations in the forest pathogenic fungi Armillaria.</title>
        <authorList>
            <person name="Sipos G."/>
            <person name="Prasanna A.N."/>
            <person name="Walter M.C."/>
            <person name="O'Connor E."/>
            <person name="Balint B."/>
            <person name="Krizsan K."/>
            <person name="Kiss B."/>
            <person name="Hess J."/>
            <person name="Varga T."/>
            <person name="Slot J."/>
            <person name="Riley R."/>
            <person name="Boka B."/>
            <person name="Rigling D."/>
            <person name="Barry K."/>
            <person name="Lee J."/>
            <person name="Mihaltcheva S."/>
            <person name="LaButti K."/>
            <person name="Lipzen A."/>
            <person name="Waldron R."/>
            <person name="Moloney N.M."/>
            <person name="Sperisen C."/>
            <person name="Kredics L."/>
            <person name="Vagvoelgyi C."/>
            <person name="Patrignani A."/>
            <person name="Fitzpatrick D."/>
            <person name="Nagy I."/>
            <person name="Doyle S."/>
            <person name="Anderson J.B."/>
            <person name="Grigoriev I.V."/>
            <person name="Gueldener U."/>
            <person name="Muensterkoetter M."/>
            <person name="Nagy L.G."/>
        </authorList>
    </citation>
    <scope>NUCLEOTIDE SEQUENCE [LARGE SCALE GENOMIC DNA]</scope>
    <source>
        <strain evidence="3">28-4</strain>
    </source>
</reference>
<dbReference type="Proteomes" id="UP000218334">
    <property type="component" value="Unassembled WGS sequence"/>
</dbReference>
<evidence type="ECO:0000256" key="1">
    <source>
        <dbReference type="SAM" id="Phobius"/>
    </source>
</evidence>
<organism evidence="2 3">
    <name type="scientific">Armillaria solidipes</name>
    <dbReference type="NCBI Taxonomy" id="1076256"/>
    <lineage>
        <taxon>Eukaryota</taxon>
        <taxon>Fungi</taxon>
        <taxon>Dikarya</taxon>
        <taxon>Basidiomycota</taxon>
        <taxon>Agaricomycotina</taxon>
        <taxon>Agaricomycetes</taxon>
        <taxon>Agaricomycetidae</taxon>
        <taxon>Agaricales</taxon>
        <taxon>Marasmiineae</taxon>
        <taxon>Physalacriaceae</taxon>
        <taxon>Armillaria</taxon>
    </lineage>
</organism>
<proteinExistence type="predicted"/>
<name>A0A2H3CA97_9AGAR</name>
<dbReference type="EMBL" id="KZ293417">
    <property type="protein sequence ID" value="PBK76162.1"/>
    <property type="molecule type" value="Genomic_DNA"/>
</dbReference>
<keyword evidence="1" id="KW-0812">Transmembrane</keyword>
<evidence type="ECO:0000313" key="2">
    <source>
        <dbReference type="EMBL" id="PBK76162.1"/>
    </source>
</evidence>
<keyword evidence="1" id="KW-1133">Transmembrane helix</keyword>
<protein>
    <submittedName>
        <fullName evidence="2">Uncharacterized protein</fullName>
    </submittedName>
</protein>
<gene>
    <name evidence="2" type="ORF">ARMSODRAFT_428046</name>
</gene>
<evidence type="ECO:0000313" key="3">
    <source>
        <dbReference type="Proteomes" id="UP000218334"/>
    </source>
</evidence>
<dbReference type="AlphaFoldDB" id="A0A2H3CA97"/>